<accession>A0ACD4ZS25</accession>
<organism evidence="1 2">
    <name type="scientific">Streptomyces scopuliridis</name>
    <dbReference type="NCBI Taxonomy" id="452529"/>
    <lineage>
        <taxon>Bacteria</taxon>
        <taxon>Bacillati</taxon>
        <taxon>Actinomycetota</taxon>
        <taxon>Actinomycetes</taxon>
        <taxon>Kitasatosporales</taxon>
        <taxon>Streptomycetaceae</taxon>
        <taxon>Streptomyces</taxon>
    </lineage>
</organism>
<keyword evidence="2" id="KW-1185">Reference proteome</keyword>
<evidence type="ECO:0000313" key="2">
    <source>
        <dbReference type="Proteomes" id="UP001348369"/>
    </source>
</evidence>
<proteinExistence type="predicted"/>
<dbReference type="EMBL" id="CP109109">
    <property type="protein sequence ID" value="WSC01241.1"/>
    <property type="molecule type" value="Genomic_DNA"/>
</dbReference>
<gene>
    <name evidence="1" type="ORF">OG835_32420</name>
</gene>
<evidence type="ECO:0000313" key="1">
    <source>
        <dbReference type="EMBL" id="WSC01241.1"/>
    </source>
</evidence>
<reference evidence="1" key="1">
    <citation type="submission" date="2022-10" db="EMBL/GenBank/DDBJ databases">
        <title>The complete genomes of actinobacterial strains from the NBC collection.</title>
        <authorList>
            <person name="Joergensen T.S."/>
            <person name="Alvarez Arevalo M."/>
            <person name="Sterndorff E.B."/>
            <person name="Faurdal D."/>
            <person name="Vuksanovic O."/>
            <person name="Mourched A.-S."/>
            <person name="Charusanti P."/>
            <person name="Shaw S."/>
            <person name="Blin K."/>
            <person name="Weber T."/>
        </authorList>
    </citation>
    <scope>NUCLEOTIDE SEQUENCE</scope>
    <source>
        <strain evidence="1">NBC 01771</strain>
    </source>
</reference>
<protein>
    <submittedName>
        <fullName evidence="1">Uncharacterized protein</fullName>
    </submittedName>
</protein>
<name>A0ACD4ZS25_9ACTN</name>
<dbReference type="Proteomes" id="UP001348369">
    <property type="component" value="Chromosome"/>
</dbReference>
<sequence length="227" mass="26014">MSEHCGSSPTVEEEEAAFGRARDERIESLYQGWSARDMAERIVDLEDELGEDVDGMCTGMHAEVAEAQCAWRDMRAERDRYRLAWLSARRRAADESNFATEALALKDAEMSRLRALVDEVQAVRGWTICASTARDLMESHLRPVYDSLYELEESEREGRPYRDRWTRTGHESMADMCPRCDMVQDSLPQPTPCTCDDESATVAYWKAELERVYREGNASRLAQPERS</sequence>